<comment type="catalytic activity">
    <reaction evidence="1">
        <text>alpha-D-galactose = beta-D-galactose</text>
        <dbReference type="Rhea" id="RHEA:28675"/>
        <dbReference type="ChEBI" id="CHEBI:27667"/>
        <dbReference type="ChEBI" id="CHEBI:28061"/>
        <dbReference type="EC" id="5.1.3.3"/>
    </reaction>
    <physiologicalReaction direction="right-to-left" evidence="1">
        <dbReference type="Rhea" id="RHEA:28677"/>
    </physiologicalReaction>
</comment>
<dbReference type="InterPro" id="IPR047215">
    <property type="entry name" value="Galactose_mutarotase-like"/>
</dbReference>
<proteinExistence type="inferred from homology"/>
<protein>
    <recommendedName>
        <fullName evidence="8">Aldose 1-epimerase</fullName>
        <ecNumber evidence="8">5.1.3.3</ecNumber>
    </recommendedName>
</protein>
<comment type="pathway">
    <text evidence="3 8">Carbohydrate metabolism; hexose metabolism.</text>
</comment>
<evidence type="ECO:0000256" key="4">
    <source>
        <dbReference type="ARBA" id="ARBA00006206"/>
    </source>
</evidence>
<keyword evidence="6 8" id="KW-0119">Carbohydrate metabolism</keyword>
<dbReference type="InterPro" id="IPR015443">
    <property type="entry name" value="Aldose_1-epimerase"/>
</dbReference>
<dbReference type="Proteomes" id="UP001642540">
    <property type="component" value="Unassembled WGS sequence"/>
</dbReference>
<dbReference type="PANTHER" id="PTHR10091">
    <property type="entry name" value="ALDOSE-1-EPIMERASE"/>
    <property type="match status" value="1"/>
</dbReference>
<gene>
    <name evidence="9" type="ORF">ODALV1_LOCUS27676</name>
</gene>
<keyword evidence="10" id="KW-1185">Reference proteome</keyword>
<evidence type="ECO:0000256" key="3">
    <source>
        <dbReference type="ARBA" id="ARBA00005028"/>
    </source>
</evidence>
<dbReference type="EMBL" id="CAXLJM020000124">
    <property type="protein sequence ID" value="CAL8139076.1"/>
    <property type="molecule type" value="Genomic_DNA"/>
</dbReference>
<name>A0ABP1RZ90_9HEXA</name>
<keyword evidence="5 8" id="KW-0413">Isomerase</keyword>
<dbReference type="NCBIfam" id="NF008277">
    <property type="entry name" value="PRK11055.1"/>
    <property type="match status" value="1"/>
</dbReference>
<dbReference type="EC" id="5.1.3.3" evidence="8"/>
<evidence type="ECO:0000256" key="1">
    <source>
        <dbReference type="ARBA" id="ARBA00001712"/>
    </source>
</evidence>
<accession>A0ABP1RZ90</accession>
<dbReference type="PANTHER" id="PTHR10091:SF0">
    <property type="entry name" value="GALACTOSE MUTAROTASE"/>
    <property type="match status" value="1"/>
</dbReference>
<comment type="catalytic activity">
    <reaction evidence="8">
        <text>alpha-D-glucose = beta-D-glucose</text>
        <dbReference type="Rhea" id="RHEA:10264"/>
        <dbReference type="ChEBI" id="CHEBI:15903"/>
        <dbReference type="ChEBI" id="CHEBI:17925"/>
        <dbReference type="EC" id="5.1.3.3"/>
    </reaction>
</comment>
<dbReference type="SUPFAM" id="SSF74650">
    <property type="entry name" value="Galactose mutarotase-like"/>
    <property type="match status" value="1"/>
</dbReference>
<dbReference type="InterPro" id="IPR011013">
    <property type="entry name" value="Gal_mutarotase_sf_dom"/>
</dbReference>
<dbReference type="InterPro" id="IPR014718">
    <property type="entry name" value="GH-type_carb-bd"/>
</dbReference>
<dbReference type="Pfam" id="PF01263">
    <property type="entry name" value="Aldose_epim"/>
    <property type="match status" value="1"/>
</dbReference>
<organism evidence="9 10">
    <name type="scientific">Orchesella dallaii</name>
    <dbReference type="NCBI Taxonomy" id="48710"/>
    <lineage>
        <taxon>Eukaryota</taxon>
        <taxon>Metazoa</taxon>
        <taxon>Ecdysozoa</taxon>
        <taxon>Arthropoda</taxon>
        <taxon>Hexapoda</taxon>
        <taxon>Collembola</taxon>
        <taxon>Entomobryomorpha</taxon>
        <taxon>Entomobryoidea</taxon>
        <taxon>Orchesellidae</taxon>
        <taxon>Orchesellinae</taxon>
        <taxon>Orchesella</taxon>
    </lineage>
</organism>
<comment type="caution">
    <text evidence="9">The sequence shown here is derived from an EMBL/GenBank/DDBJ whole genome shotgun (WGS) entry which is preliminary data.</text>
</comment>
<evidence type="ECO:0000256" key="7">
    <source>
        <dbReference type="ARBA" id="ARBA00045743"/>
    </source>
</evidence>
<evidence type="ECO:0000256" key="6">
    <source>
        <dbReference type="ARBA" id="ARBA00023277"/>
    </source>
</evidence>
<dbReference type="CDD" id="cd09019">
    <property type="entry name" value="galactose_mutarotase_like"/>
    <property type="match status" value="1"/>
</dbReference>
<dbReference type="PIRSF" id="PIRSF005096">
    <property type="entry name" value="GALM"/>
    <property type="match status" value="1"/>
</dbReference>
<dbReference type="Gene3D" id="2.70.98.10">
    <property type="match status" value="1"/>
</dbReference>
<sequence>MGKITITEDIFGTYQDPITKKTLTVRRFTLANQGGVTAQVISYGATITSLNVPSKTGQVDDIVLGYDSESGYRGDGNPYFGASIGRCANRIAGGRFSIDGVEYQVSRNDGENSLHGGLVGFDKQLWEPKIEGNKVTFSLLSPDGDQGYPGNLIAQVTYELTEDDQLRFDYQAIATKSTPVVLTNHSYFNLAGHQNAGNKLESHFVQLNANEYTPVDEELITTGAIEEVEGTPFDLRTRTNLPEALKQFPEGPYGYDHNFCVNDYDGQTVRLAARVEDAESGRVLEVHSDQPGVQFYSGNLLPDPEGGDQPVVGKGGVTYWKHGAFCLEPQNYPNAVNHSNFPNAILKPGEVYRSTVIYKLITLQ</sequence>
<comment type="pathway">
    <text evidence="2">Carbohydrate metabolism; galactose metabolism.</text>
</comment>
<evidence type="ECO:0000313" key="10">
    <source>
        <dbReference type="Proteomes" id="UP001642540"/>
    </source>
</evidence>
<comment type="similarity">
    <text evidence="4 8">Belongs to the aldose epimerase family.</text>
</comment>
<reference evidence="9 10" key="1">
    <citation type="submission" date="2024-08" db="EMBL/GenBank/DDBJ databases">
        <authorList>
            <person name="Cucini C."/>
            <person name="Frati F."/>
        </authorList>
    </citation>
    <scope>NUCLEOTIDE SEQUENCE [LARGE SCALE GENOMIC DNA]</scope>
</reference>
<evidence type="ECO:0000313" key="9">
    <source>
        <dbReference type="EMBL" id="CAL8139076.1"/>
    </source>
</evidence>
<dbReference type="InterPro" id="IPR008183">
    <property type="entry name" value="Aldose_1/G6P_1-epimerase"/>
</dbReference>
<evidence type="ECO:0000256" key="8">
    <source>
        <dbReference type="PIRNR" id="PIRNR005096"/>
    </source>
</evidence>
<comment type="function">
    <text evidence="7">Mutarotase that catalyzes the interconversion of beta-D-galactose and alpha-D-galactose during galactose metabolism. Beta-D-galactose is metabolized in the liver into glucose 1-phosphate, the primary metabolic fuel, by the action of four enzymes that constitute the Leloir pathway: GALM, GALK1 (galactokinase), GALT (galactose-1-phosphate uridylyltransferase) and GALE (UDP-galactose-4'-epimerase). Involved in the maintenance of the equilibrium between the beta- and alpha-anomers of galactose, therefore ensuring a sufficient supply of the alpha-anomer for GALK1. Also active on D-glucose although shows a preference for galactose over glucose.</text>
</comment>
<evidence type="ECO:0000256" key="5">
    <source>
        <dbReference type="ARBA" id="ARBA00023235"/>
    </source>
</evidence>
<evidence type="ECO:0000256" key="2">
    <source>
        <dbReference type="ARBA" id="ARBA00004947"/>
    </source>
</evidence>